<dbReference type="AlphaFoldDB" id="A0A0L0VMC6"/>
<evidence type="ECO:0000256" key="2">
    <source>
        <dbReference type="SAM" id="SignalP"/>
    </source>
</evidence>
<organism evidence="3 4">
    <name type="scientific">Puccinia striiformis f. sp. tritici PST-78</name>
    <dbReference type="NCBI Taxonomy" id="1165861"/>
    <lineage>
        <taxon>Eukaryota</taxon>
        <taxon>Fungi</taxon>
        <taxon>Dikarya</taxon>
        <taxon>Basidiomycota</taxon>
        <taxon>Pucciniomycotina</taxon>
        <taxon>Pucciniomycetes</taxon>
        <taxon>Pucciniales</taxon>
        <taxon>Pucciniaceae</taxon>
        <taxon>Puccinia</taxon>
    </lineage>
</organism>
<reference evidence="4" key="2">
    <citation type="submission" date="2014-03" db="EMBL/GenBank/DDBJ databases">
        <title>The Genome Sequence of Puccinia striiformis f. sp. tritici PST-78.</title>
        <authorList>
            <consortium name="The Broad Institute Genome Sequencing Platform"/>
            <person name="Cuomo C."/>
            <person name="Hulbert S."/>
            <person name="Chen X."/>
            <person name="Walker B."/>
            <person name="Young S.K."/>
            <person name="Zeng Q."/>
            <person name="Gargeya S."/>
            <person name="Fitzgerald M."/>
            <person name="Haas B."/>
            <person name="Abouelleil A."/>
            <person name="Alvarado L."/>
            <person name="Arachchi H.M."/>
            <person name="Berlin A.M."/>
            <person name="Chapman S.B."/>
            <person name="Goldberg J."/>
            <person name="Griggs A."/>
            <person name="Gujja S."/>
            <person name="Hansen M."/>
            <person name="Howarth C."/>
            <person name="Imamovic A."/>
            <person name="Larimer J."/>
            <person name="McCowan C."/>
            <person name="Montmayeur A."/>
            <person name="Murphy C."/>
            <person name="Neiman D."/>
            <person name="Pearson M."/>
            <person name="Priest M."/>
            <person name="Roberts A."/>
            <person name="Saif S."/>
            <person name="Shea T."/>
            <person name="Sisk P."/>
            <person name="Sykes S."/>
            <person name="Wortman J."/>
            <person name="Nusbaum C."/>
            <person name="Birren B."/>
        </authorList>
    </citation>
    <scope>NUCLEOTIDE SEQUENCE [LARGE SCALE GENOMIC DNA]</scope>
    <source>
        <strain evidence="4">race PST-78</strain>
    </source>
</reference>
<dbReference type="EMBL" id="AJIL01000037">
    <property type="protein sequence ID" value="KNF00429.1"/>
    <property type="molecule type" value="Genomic_DNA"/>
</dbReference>
<proteinExistence type="predicted"/>
<feature type="region of interest" description="Disordered" evidence="1">
    <location>
        <begin position="39"/>
        <end position="79"/>
    </location>
</feature>
<protein>
    <submittedName>
        <fullName evidence="3">Uncharacterized protein</fullName>
    </submittedName>
</protein>
<keyword evidence="4" id="KW-1185">Reference proteome</keyword>
<dbReference type="Proteomes" id="UP000054564">
    <property type="component" value="Unassembled WGS sequence"/>
</dbReference>
<evidence type="ECO:0000313" key="4">
    <source>
        <dbReference type="Proteomes" id="UP000054564"/>
    </source>
</evidence>
<reference evidence="3" key="1">
    <citation type="submission" date="2014-03" db="EMBL/GenBank/DDBJ databases">
        <title>Cloning and expression analysis of gamma-glutamylcysteines synthetase in perennial ryegrass.</title>
        <authorList>
            <person name="Wei S."/>
            <person name="Sun Z."/>
        </authorList>
    </citation>
    <scope>NUCLEOTIDE SEQUENCE</scope>
    <source>
        <strain evidence="3">Race PST-78</strain>
    </source>
</reference>
<feature type="signal peptide" evidence="2">
    <location>
        <begin position="1"/>
        <end position="25"/>
    </location>
</feature>
<evidence type="ECO:0000256" key="1">
    <source>
        <dbReference type="SAM" id="MobiDB-lite"/>
    </source>
</evidence>
<evidence type="ECO:0000313" key="3">
    <source>
        <dbReference type="EMBL" id="KNF00429.1"/>
    </source>
</evidence>
<feature type="chain" id="PRO_5007415925" evidence="2">
    <location>
        <begin position="26"/>
        <end position="527"/>
    </location>
</feature>
<accession>A0A0L0VMC6</accession>
<dbReference type="OrthoDB" id="2502606at2759"/>
<keyword evidence="2" id="KW-0732">Signal</keyword>
<gene>
    <name evidence="3" type="ORF">PSTG_06357</name>
</gene>
<dbReference type="EMBL" id="AJIL01000037">
    <property type="protein sequence ID" value="KNF00430.1"/>
    <property type="molecule type" value="Genomic_DNA"/>
</dbReference>
<name>A0A0L0VMC6_9BASI</name>
<sequence length="527" mass="61800">MLSSMTTLALFFVLLSTENCTPVKSSPLEMGEAIEIGSRTKGKGIFNPNKGEKTLSHTQSRQAGTGGSTSEEIRESQSKDWRSMVQSYDLLLTYAGDSQQNADQTRLSTNTYNSVDEWQLTTIDKAADELGVFHNRLRHIFGVPGISHRDALGRPQDVLDRLPKSDLESYNSSIWALVSILEIPMTLPKSLHHIQIAGNDSILQTIAYIRKYNLASSDVAETLKNFLKTRHVLDWQAKTSMDMFRSDTRFDNAFHWRPYEEVHLEHHFQLPNFNVLYQELSKEEKDWYLFRYLASRMNSKAEQAILENQIPRETFFRPTIELIQFAWKLKEYLLKELDNHDSHQSRIEFLRDRSDDLVRMVRYIIEPTLEPGMRFSDLNMATNSIFATLDFIMDRFGSGFKEEGLLDGHNVSTGEFRKKFKLIRLATDICIWRNMLFDYDHYIRMYGNKEKKIPSWIWKERKAFYWKKLMESIASYKTTREDQLTKDPGWEQKLQSNLYYQHIVEKYDLESRRLEKLFEDQSEASED</sequence>
<comment type="caution">
    <text evidence="3">The sequence shown here is derived from an EMBL/GenBank/DDBJ whole genome shotgun (WGS) entry which is preliminary data.</text>
</comment>